<sequence length="107" mass="11694">MRTPMASRAVSGCSALAFFHLRPLVFRGSLGLSRSPLSSRCGNLALRMATAAAVVAGARHGHSLVDSVMEELRARRRIRASVRMELPSTKEFSEVKLDRELAERSLA</sequence>
<reference evidence="1 2" key="1">
    <citation type="journal article" date="2016" name="DNA Res.">
        <title>The draft genome of MD-2 pineapple using hybrid error correction of long reads.</title>
        <authorList>
            <person name="Redwan R.M."/>
            <person name="Saidin A."/>
            <person name="Kumar S.V."/>
        </authorList>
    </citation>
    <scope>NUCLEOTIDE SEQUENCE [LARGE SCALE GENOMIC DNA]</scope>
    <source>
        <strain evidence="2">cv. MD2</strain>
        <tissue evidence="1">Leaf</tissue>
    </source>
</reference>
<dbReference type="EMBL" id="LSRQ01008341">
    <property type="protein sequence ID" value="OAY63444.1"/>
    <property type="molecule type" value="Genomic_DNA"/>
</dbReference>
<protein>
    <submittedName>
        <fullName evidence="1">Uncharacterized protein</fullName>
    </submittedName>
</protein>
<organism evidence="1 2">
    <name type="scientific">Ananas comosus</name>
    <name type="common">Pineapple</name>
    <name type="synonym">Ananas ananas</name>
    <dbReference type="NCBI Taxonomy" id="4615"/>
    <lineage>
        <taxon>Eukaryota</taxon>
        <taxon>Viridiplantae</taxon>
        <taxon>Streptophyta</taxon>
        <taxon>Embryophyta</taxon>
        <taxon>Tracheophyta</taxon>
        <taxon>Spermatophyta</taxon>
        <taxon>Magnoliopsida</taxon>
        <taxon>Liliopsida</taxon>
        <taxon>Poales</taxon>
        <taxon>Bromeliaceae</taxon>
        <taxon>Bromelioideae</taxon>
        <taxon>Ananas</taxon>
    </lineage>
</organism>
<evidence type="ECO:0000313" key="1">
    <source>
        <dbReference type="EMBL" id="OAY63444.1"/>
    </source>
</evidence>
<comment type="caution">
    <text evidence="1">The sequence shown here is derived from an EMBL/GenBank/DDBJ whole genome shotgun (WGS) entry which is preliminary data.</text>
</comment>
<dbReference type="STRING" id="4615.A0A199UFC4"/>
<evidence type="ECO:0000313" key="2">
    <source>
        <dbReference type="Proteomes" id="UP000092600"/>
    </source>
</evidence>
<accession>A0A199UFC4</accession>
<dbReference type="AlphaFoldDB" id="A0A199UFC4"/>
<gene>
    <name evidence="1" type="ORF">ACMD2_15575</name>
</gene>
<name>A0A199UFC4_ANACO</name>
<dbReference type="Proteomes" id="UP000092600">
    <property type="component" value="Unassembled WGS sequence"/>
</dbReference>
<proteinExistence type="predicted"/>